<keyword evidence="4" id="KW-0507">mRNA processing</keyword>
<dbReference type="AlphaFoldDB" id="A0A914M584"/>
<keyword evidence="11" id="KW-1185">Reference proteome</keyword>
<keyword evidence="5" id="KW-0808">Transferase</keyword>
<keyword evidence="8" id="KW-0539">Nucleus</keyword>
<feature type="domain" description="Poly(A) polymerase central" evidence="10">
    <location>
        <begin position="286"/>
        <end position="448"/>
    </location>
</feature>
<evidence type="ECO:0000259" key="10">
    <source>
        <dbReference type="Pfam" id="PF04928"/>
    </source>
</evidence>
<comment type="similarity">
    <text evidence="2">Belongs to the poly(A) polymerase family.</text>
</comment>
<dbReference type="GO" id="GO:0006397">
    <property type="term" value="P:mRNA processing"/>
    <property type="evidence" value="ECO:0007669"/>
    <property type="project" value="UniProtKB-KW"/>
</dbReference>
<dbReference type="GO" id="GO:1990817">
    <property type="term" value="F:poly(A) RNA polymerase activity"/>
    <property type="evidence" value="ECO:0007669"/>
    <property type="project" value="UniProtKB-EC"/>
</dbReference>
<comment type="catalytic activity">
    <reaction evidence="9">
        <text>RNA(n) + ATP = RNA(n)-3'-adenine ribonucleotide + diphosphate</text>
        <dbReference type="Rhea" id="RHEA:11332"/>
        <dbReference type="Rhea" id="RHEA-COMP:14527"/>
        <dbReference type="Rhea" id="RHEA-COMP:17347"/>
        <dbReference type="ChEBI" id="CHEBI:30616"/>
        <dbReference type="ChEBI" id="CHEBI:33019"/>
        <dbReference type="ChEBI" id="CHEBI:140395"/>
        <dbReference type="ChEBI" id="CHEBI:173115"/>
        <dbReference type="EC" id="2.7.7.19"/>
    </reaction>
</comment>
<dbReference type="InterPro" id="IPR043519">
    <property type="entry name" value="NT_sf"/>
</dbReference>
<dbReference type="Gene3D" id="1.10.1410.10">
    <property type="match status" value="1"/>
</dbReference>
<evidence type="ECO:0000256" key="1">
    <source>
        <dbReference type="ARBA" id="ARBA00004123"/>
    </source>
</evidence>
<evidence type="ECO:0000313" key="11">
    <source>
        <dbReference type="Proteomes" id="UP000887563"/>
    </source>
</evidence>
<reference evidence="12" key="1">
    <citation type="submission" date="2022-11" db="UniProtKB">
        <authorList>
            <consortium name="WormBaseParasite"/>
        </authorList>
    </citation>
    <scope>IDENTIFICATION</scope>
</reference>
<evidence type="ECO:0000256" key="4">
    <source>
        <dbReference type="ARBA" id="ARBA00022664"/>
    </source>
</evidence>
<dbReference type="SUPFAM" id="SSF81631">
    <property type="entry name" value="PAP/OAS1 substrate-binding domain"/>
    <property type="match status" value="1"/>
</dbReference>
<dbReference type="Gene3D" id="3.30.70.590">
    <property type="entry name" value="Poly(A) polymerase predicted RNA binding domain"/>
    <property type="match status" value="1"/>
</dbReference>
<name>A0A914M584_MELIC</name>
<evidence type="ECO:0000256" key="5">
    <source>
        <dbReference type="ARBA" id="ARBA00022679"/>
    </source>
</evidence>
<evidence type="ECO:0000256" key="8">
    <source>
        <dbReference type="ARBA" id="ARBA00023242"/>
    </source>
</evidence>
<protein>
    <recommendedName>
        <fullName evidence="3">polynucleotide adenylyltransferase</fullName>
        <ecNumber evidence="3">2.7.7.19</ecNumber>
    </recommendedName>
</protein>
<evidence type="ECO:0000256" key="9">
    <source>
        <dbReference type="ARBA" id="ARBA00048830"/>
    </source>
</evidence>
<dbReference type="Proteomes" id="UP000887563">
    <property type="component" value="Unplaced"/>
</dbReference>
<evidence type="ECO:0000256" key="2">
    <source>
        <dbReference type="ARBA" id="ARBA00010912"/>
    </source>
</evidence>
<keyword evidence="6" id="KW-0547">Nucleotide-binding</keyword>
<evidence type="ECO:0000256" key="3">
    <source>
        <dbReference type="ARBA" id="ARBA00012388"/>
    </source>
</evidence>
<accession>A0A914M584</accession>
<evidence type="ECO:0000256" key="6">
    <source>
        <dbReference type="ARBA" id="ARBA00022741"/>
    </source>
</evidence>
<dbReference type="PANTHER" id="PTHR10682:SF10">
    <property type="entry name" value="POLYNUCLEOTIDE ADENYLYLTRANSFERASE"/>
    <property type="match status" value="1"/>
</dbReference>
<dbReference type="EC" id="2.7.7.19" evidence="3"/>
<dbReference type="Pfam" id="PF04928">
    <property type="entry name" value="PAP_central"/>
    <property type="match status" value="1"/>
</dbReference>
<proteinExistence type="inferred from homology"/>
<organism evidence="11 12">
    <name type="scientific">Meloidogyne incognita</name>
    <name type="common">Southern root-knot nematode worm</name>
    <name type="synonym">Oxyuris incognita</name>
    <dbReference type="NCBI Taxonomy" id="6306"/>
    <lineage>
        <taxon>Eukaryota</taxon>
        <taxon>Metazoa</taxon>
        <taxon>Ecdysozoa</taxon>
        <taxon>Nematoda</taxon>
        <taxon>Chromadorea</taxon>
        <taxon>Rhabditida</taxon>
        <taxon>Tylenchina</taxon>
        <taxon>Tylenchomorpha</taxon>
        <taxon>Tylenchoidea</taxon>
        <taxon>Meloidogynidae</taxon>
        <taxon>Meloidogyninae</taxon>
        <taxon>Meloidogyne</taxon>
        <taxon>Meloidogyne incognita group</taxon>
    </lineage>
</organism>
<dbReference type="WBParaSite" id="Minc3s01300g22600">
    <property type="protein sequence ID" value="Minc3s01300g22600"/>
    <property type="gene ID" value="Minc3s01300g22600"/>
</dbReference>
<dbReference type="PANTHER" id="PTHR10682">
    <property type="entry name" value="POLY A POLYMERASE"/>
    <property type="match status" value="1"/>
</dbReference>
<evidence type="ECO:0000313" key="12">
    <source>
        <dbReference type="WBParaSite" id="Minc3s01300g22600"/>
    </source>
</evidence>
<evidence type="ECO:0000256" key="7">
    <source>
        <dbReference type="ARBA" id="ARBA00022840"/>
    </source>
</evidence>
<dbReference type="InterPro" id="IPR007012">
    <property type="entry name" value="PolA_pol_cen_dom"/>
</dbReference>
<dbReference type="GO" id="GO:0005524">
    <property type="term" value="F:ATP binding"/>
    <property type="evidence" value="ECO:0007669"/>
    <property type="project" value="UniProtKB-KW"/>
</dbReference>
<sequence length="566" mass="66155">MLVESADQDYDELNDEYYSIWEGIEREHRNKIVGILFAKELIMEQNKIIEGVNKYLGDWKMMKNQRFIDNQAILNYDKPKYIQPEPFHQINFDVKSEDITSEELVYLLETQLRDPKLVKNCLQTIRSSIMEWARNIQRKIKLLVGGSYMFGIDTVGADVDLMIVLHENDFDGMLKFIGNERSICKEKKCPDQSLYCILCKLDNVKNIQKVNTRIPLIELNYSNIDFDIALILLPSEIPNTPNWIEKVLENEKNLAIGDRKILPLASYKANEFILEKIPKEDLRAKNFRFAIIAMKIWAKKSSIYGNIFGFLSGSILSIFISKIYLLYPNTNLHVLLQRIFLTFLTWNWPSIFHLNEIKLKEPGWTPIRERVDRSDFYNKLINIESKEWLVLNANRLTKHMELVIPIISCSYPEQSVGFNINNSTKQIIMETMTLGLKQLRDVYNAGQKRKAIKGFWEKWLSGIDFKLNYEHFIIIECAAFNKNVGDKFCNNVESRLRIQLITTIEEEPQLINYSHIGYSWTTQECKRKNTKLACPPNPFIPFNPSRSDDIALYPSKSPFVLFNPQI</sequence>
<comment type="subcellular location">
    <subcellularLocation>
        <location evidence="1">Nucleus</location>
    </subcellularLocation>
</comment>
<dbReference type="SUPFAM" id="SSF81301">
    <property type="entry name" value="Nucleotidyltransferase"/>
    <property type="match status" value="1"/>
</dbReference>
<keyword evidence="7" id="KW-0067">ATP-binding</keyword>
<dbReference type="GO" id="GO:0005634">
    <property type="term" value="C:nucleus"/>
    <property type="evidence" value="ECO:0007669"/>
    <property type="project" value="UniProtKB-SubCell"/>
</dbReference>